<keyword evidence="2" id="KW-1185">Reference proteome</keyword>
<evidence type="ECO:0000313" key="1">
    <source>
        <dbReference type="EMBL" id="CAH1232604.1"/>
    </source>
</evidence>
<reference evidence="1" key="1">
    <citation type="submission" date="2022-01" db="EMBL/GenBank/DDBJ databases">
        <authorList>
            <person name="Criscuolo A."/>
        </authorList>
    </citation>
    <scope>NUCLEOTIDE SEQUENCE</scope>
    <source>
        <strain evidence="1">CIP111891</strain>
    </source>
</reference>
<organism evidence="1 2">
    <name type="scientific">Paenibacillus allorhizoplanae</name>
    <dbReference type="NCBI Taxonomy" id="2905648"/>
    <lineage>
        <taxon>Bacteria</taxon>
        <taxon>Bacillati</taxon>
        <taxon>Bacillota</taxon>
        <taxon>Bacilli</taxon>
        <taxon>Bacillales</taxon>
        <taxon>Paenibacillaceae</taxon>
        <taxon>Paenibacillus</taxon>
    </lineage>
</organism>
<gene>
    <name evidence="1" type="ORF">PAECIP111891_07053</name>
</gene>
<evidence type="ECO:0000313" key="2">
    <source>
        <dbReference type="Proteomes" id="UP000838821"/>
    </source>
</evidence>
<comment type="caution">
    <text evidence="1">The sequence shown here is derived from an EMBL/GenBank/DDBJ whole genome shotgun (WGS) entry which is preliminary data.</text>
</comment>
<dbReference type="EMBL" id="CAKMMW010000053">
    <property type="protein sequence ID" value="CAH1232604.1"/>
    <property type="molecule type" value="Genomic_DNA"/>
</dbReference>
<sequence>MSGLNRTLTELEVEMIAMEHINNNPSTIFNYQLVSITYDVNRHPS</sequence>
<proteinExistence type="predicted"/>
<dbReference type="Proteomes" id="UP000838821">
    <property type="component" value="Unassembled WGS sequence"/>
</dbReference>
<name>A0ABN8H6X8_9BACL</name>
<protein>
    <submittedName>
        <fullName evidence="1">Uncharacterized protein</fullName>
    </submittedName>
</protein>
<dbReference type="RefSeq" id="WP_236293561.1">
    <property type="nucleotide sequence ID" value="NZ_CAKMMW010000053.1"/>
</dbReference>
<accession>A0ABN8H6X8</accession>